<feature type="compositionally biased region" description="Basic and acidic residues" evidence="2">
    <location>
        <begin position="316"/>
        <end position="325"/>
    </location>
</feature>
<comment type="cofactor">
    <cofactor evidence="1">
        <name>Zn(2+)</name>
        <dbReference type="ChEBI" id="CHEBI:29105"/>
    </cofactor>
</comment>
<dbReference type="AlphaFoldDB" id="A0A9N9W6Y1"/>
<dbReference type="InterPro" id="IPR006026">
    <property type="entry name" value="Peptidase_Metallo"/>
</dbReference>
<protein>
    <recommendedName>
        <fullName evidence="3">Peptidase metallopeptidase domain-containing protein</fullName>
    </recommendedName>
</protein>
<evidence type="ECO:0000259" key="3">
    <source>
        <dbReference type="SMART" id="SM00235"/>
    </source>
</evidence>
<feature type="compositionally biased region" description="Basic residues" evidence="2">
    <location>
        <begin position="326"/>
        <end position="337"/>
    </location>
</feature>
<dbReference type="Pfam" id="PF01400">
    <property type="entry name" value="Astacin"/>
    <property type="match status" value="1"/>
</dbReference>
<dbReference type="InterPro" id="IPR024079">
    <property type="entry name" value="MetalloPept_cat_dom_sf"/>
</dbReference>
<feature type="domain" description="Peptidase metallopeptidase" evidence="3">
    <location>
        <begin position="41"/>
        <end position="191"/>
    </location>
</feature>
<organism evidence="4 5">
    <name type="scientific">Diatraea saccharalis</name>
    <name type="common">sugarcane borer</name>
    <dbReference type="NCBI Taxonomy" id="40085"/>
    <lineage>
        <taxon>Eukaryota</taxon>
        <taxon>Metazoa</taxon>
        <taxon>Ecdysozoa</taxon>
        <taxon>Arthropoda</taxon>
        <taxon>Hexapoda</taxon>
        <taxon>Insecta</taxon>
        <taxon>Pterygota</taxon>
        <taxon>Neoptera</taxon>
        <taxon>Endopterygota</taxon>
        <taxon>Lepidoptera</taxon>
        <taxon>Glossata</taxon>
        <taxon>Ditrysia</taxon>
        <taxon>Pyraloidea</taxon>
        <taxon>Crambidae</taxon>
        <taxon>Crambinae</taxon>
        <taxon>Diatraea</taxon>
    </lineage>
</organism>
<dbReference type="Gene3D" id="3.40.390.10">
    <property type="entry name" value="Collagenase (Catalytic Domain)"/>
    <property type="match status" value="1"/>
</dbReference>
<dbReference type="Proteomes" id="UP001153714">
    <property type="component" value="Chromosome 12"/>
</dbReference>
<keyword evidence="5" id="KW-1185">Reference proteome</keyword>
<proteinExistence type="predicted"/>
<dbReference type="GO" id="GO:0004222">
    <property type="term" value="F:metalloendopeptidase activity"/>
    <property type="evidence" value="ECO:0007669"/>
    <property type="project" value="InterPro"/>
</dbReference>
<feature type="compositionally biased region" description="Basic and acidic residues" evidence="2">
    <location>
        <begin position="239"/>
        <end position="248"/>
    </location>
</feature>
<dbReference type="GO" id="GO:0008270">
    <property type="term" value="F:zinc ion binding"/>
    <property type="evidence" value="ECO:0007669"/>
    <property type="project" value="InterPro"/>
</dbReference>
<evidence type="ECO:0000256" key="1">
    <source>
        <dbReference type="ARBA" id="ARBA00001947"/>
    </source>
</evidence>
<gene>
    <name evidence="4" type="ORF">DIATSA_LOCUS2708</name>
</gene>
<dbReference type="InterPro" id="IPR001506">
    <property type="entry name" value="Peptidase_M12A"/>
</dbReference>
<feature type="region of interest" description="Disordered" evidence="2">
    <location>
        <begin position="209"/>
        <end position="337"/>
    </location>
</feature>
<dbReference type="SMART" id="SM00235">
    <property type="entry name" value="ZnMc"/>
    <property type="match status" value="1"/>
</dbReference>
<reference evidence="4" key="2">
    <citation type="submission" date="2022-10" db="EMBL/GenBank/DDBJ databases">
        <authorList>
            <consortium name="ENA_rothamsted_submissions"/>
            <consortium name="culmorum"/>
            <person name="King R."/>
        </authorList>
    </citation>
    <scope>NUCLEOTIDE SEQUENCE</scope>
</reference>
<dbReference type="GO" id="GO:0006508">
    <property type="term" value="P:proteolysis"/>
    <property type="evidence" value="ECO:0007669"/>
    <property type="project" value="InterPro"/>
</dbReference>
<dbReference type="OrthoDB" id="291007at2759"/>
<evidence type="ECO:0000313" key="4">
    <source>
        <dbReference type="EMBL" id="CAG9784627.1"/>
    </source>
</evidence>
<evidence type="ECO:0000256" key="2">
    <source>
        <dbReference type="SAM" id="MobiDB-lite"/>
    </source>
</evidence>
<accession>A0A9N9W6Y1</accession>
<name>A0A9N9W6Y1_9NEOP</name>
<dbReference type="EMBL" id="OU893343">
    <property type="protein sequence ID" value="CAG9784627.1"/>
    <property type="molecule type" value="Genomic_DNA"/>
</dbReference>
<feature type="compositionally biased region" description="Basic and acidic residues" evidence="2">
    <location>
        <begin position="255"/>
        <end position="305"/>
    </location>
</feature>
<dbReference type="SUPFAM" id="SSF55486">
    <property type="entry name" value="Metalloproteases ('zincins'), catalytic domain"/>
    <property type="match status" value="1"/>
</dbReference>
<reference evidence="4" key="1">
    <citation type="submission" date="2021-12" db="EMBL/GenBank/DDBJ databases">
        <authorList>
            <person name="King R."/>
        </authorList>
    </citation>
    <scope>NUCLEOTIDE SEQUENCE</scope>
</reference>
<sequence>MNFNKGMSDKLAIQLLKNSVSVSGLDQTEPGFDLTDEEIHKFKLWPNGIVPYYIDDFSYDKVLRDRIRNFLGGVDGITGLHFRELPTPPSDDNSRWVFFVNRQAKLGCSDHTPLNFTNDGVQKVVFGYNCMAEEGELSEAVLAIVGVPPQHNSPDRDSYVTVEMDHILPGENDGFSYTDILKIRMLYNYISRKKSRSINGPECDKLFTQGKNFNSFKPDSEEVVKPRRKPNRYLGLPDNADKETKDENGDVEDEKETKDGNGIAEDEKLNSNEEAKSKEEETTPENERDDVKEERTRSLEIHTLKSDPLLTLSDYDTAHEHDRLMGSKKRGRLMRKK</sequence>
<evidence type="ECO:0000313" key="5">
    <source>
        <dbReference type="Proteomes" id="UP001153714"/>
    </source>
</evidence>